<dbReference type="CDD" id="cd04301">
    <property type="entry name" value="NAT_SF"/>
    <property type="match status" value="1"/>
</dbReference>
<dbReference type="InterPro" id="IPR016181">
    <property type="entry name" value="Acyl_CoA_acyltransferase"/>
</dbReference>
<reference evidence="2" key="1">
    <citation type="submission" date="2022-04" db="EMBL/GenBank/DDBJ databases">
        <title>Halobacillus sp. isolated from saltern.</title>
        <authorList>
            <person name="Won M."/>
            <person name="Lee C.-M."/>
            <person name="Woen H.-Y."/>
            <person name="Kwon S.-W."/>
        </authorList>
    </citation>
    <scope>NUCLEOTIDE SEQUENCE</scope>
    <source>
        <strain evidence="2">SSHM10-5</strain>
    </source>
</reference>
<dbReference type="RefSeq" id="WP_245033866.1">
    <property type="nucleotide sequence ID" value="NZ_CP095075.1"/>
</dbReference>
<dbReference type="Proteomes" id="UP000830326">
    <property type="component" value="Chromosome"/>
</dbReference>
<dbReference type="InterPro" id="IPR000182">
    <property type="entry name" value="GNAT_dom"/>
</dbReference>
<gene>
    <name evidence="2" type="ORF">MUO15_04635</name>
</gene>
<dbReference type="SUPFAM" id="SSF55729">
    <property type="entry name" value="Acyl-CoA N-acyltransferases (Nat)"/>
    <property type="match status" value="1"/>
</dbReference>
<evidence type="ECO:0000313" key="3">
    <source>
        <dbReference type="Proteomes" id="UP000830326"/>
    </source>
</evidence>
<evidence type="ECO:0000259" key="1">
    <source>
        <dbReference type="PROSITE" id="PS51186"/>
    </source>
</evidence>
<dbReference type="Pfam" id="PF00583">
    <property type="entry name" value="Acetyltransf_1"/>
    <property type="match status" value="1"/>
</dbReference>
<dbReference type="EMBL" id="CP095075">
    <property type="protein sequence ID" value="UOR12807.1"/>
    <property type="molecule type" value="Genomic_DNA"/>
</dbReference>
<sequence length="167" mass="19169">MIEIKRASTEHVEGISRVCSEGCLDTYKGIRSDENIRRNNKRFYNHERIYRELSESEGWDGYIVELDNGVVVGAIGGGRIDLNKSEIYVLYLDPTRRGEGIGTQLLRYLTEVQIEKGAKEQWVSVQKGNYKGIPFYEAKGFTKNSEKMAYSNTSDENYVSLRLVRKI</sequence>
<accession>A0ABY4HEH3</accession>
<dbReference type="PROSITE" id="PS51186">
    <property type="entry name" value="GNAT"/>
    <property type="match status" value="1"/>
</dbReference>
<dbReference type="Gene3D" id="3.40.630.30">
    <property type="match status" value="1"/>
</dbReference>
<feature type="domain" description="N-acetyltransferase" evidence="1">
    <location>
        <begin position="14"/>
        <end position="167"/>
    </location>
</feature>
<proteinExistence type="predicted"/>
<organism evidence="2 3">
    <name type="scientific">Halobacillus amylolyticus</name>
    <dbReference type="NCBI Taxonomy" id="2932259"/>
    <lineage>
        <taxon>Bacteria</taxon>
        <taxon>Bacillati</taxon>
        <taxon>Bacillota</taxon>
        <taxon>Bacilli</taxon>
        <taxon>Bacillales</taxon>
        <taxon>Bacillaceae</taxon>
        <taxon>Halobacillus</taxon>
    </lineage>
</organism>
<keyword evidence="3" id="KW-1185">Reference proteome</keyword>
<name>A0ABY4HEH3_9BACI</name>
<protein>
    <submittedName>
        <fullName evidence="2">GNAT family N-acetyltransferase</fullName>
    </submittedName>
</protein>
<evidence type="ECO:0000313" key="2">
    <source>
        <dbReference type="EMBL" id="UOR12807.1"/>
    </source>
</evidence>